<feature type="coiled-coil region" evidence="1">
    <location>
        <begin position="106"/>
        <end position="175"/>
    </location>
</feature>
<gene>
    <name evidence="3" type="ORF">MGAL_10B046478</name>
</gene>
<keyword evidence="4" id="KW-1185">Reference proteome</keyword>
<dbReference type="Gene3D" id="3.60.10.10">
    <property type="entry name" value="Endonuclease/exonuclease/phosphatase"/>
    <property type="match status" value="1"/>
</dbReference>
<proteinExistence type="predicted"/>
<dbReference type="GO" id="GO:0003824">
    <property type="term" value="F:catalytic activity"/>
    <property type="evidence" value="ECO:0007669"/>
    <property type="project" value="InterPro"/>
</dbReference>
<dbReference type="OrthoDB" id="6779946at2759"/>
<dbReference type="EMBL" id="UYJE01009410">
    <property type="protein sequence ID" value="VDI73300.1"/>
    <property type="molecule type" value="Genomic_DNA"/>
</dbReference>
<organism evidence="3 4">
    <name type="scientific">Mytilus galloprovincialis</name>
    <name type="common">Mediterranean mussel</name>
    <dbReference type="NCBI Taxonomy" id="29158"/>
    <lineage>
        <taxon>Eukaryota</taxon>
        <taxon>Metazoa</taxon>
        <taxon>Spiralia</taxon>
        <taxon>Lophotrochozoa</taxon>
        <taxon>Mollusca</taxon>
        <taxon>Bivalvia</taxon>
        <taxon>Autobranchia</taxon>
        <taxon>Pteriomorphia</taxon>
        <taxon>Mytilida</taxon>
        <taxon>Mytiloidea</taxon>
        <taxon>Mytilidae</taxon>
        <taxon>Mytilinae</taxon>
        <taxon>Mytilus</taxon>
    </lineage>
</organism>
<evidence type="ECO:0000313" key="3">
    <source>
        <dbReference type="EMBL" id="VDI73300.1"/>
    </source>
</evidence>
<dbReference type="InterPro" id="IPR005135">
    <property type="entry name" value="Endo/exonuclease/phosphatase"/>
</dbReference>
<dbReference type="Proteomes" id="UP000596742">
    <property type="component" value="Unassembled WGS sequence"/>
</dbReference>
<sequence length="568" mass="65191">MENFQQFSMYPQCSVSGVNTYVNNTENMNMNSELCYGHVRTVSNDTNNFTHMRKRSLSNQDMHYLSDNDSMNKRLKKSIASPQSNTPPTREVEPPTRLEMLIIQLSTNLNTVSEKLEKRIDELETNFEQKITEKISEKVSIMIDEKLKQNIDTVREEVKSDMLGMQNKIDELEKTVKTKTIGEKSESRNKIVIKNLNFDEREKENEEITKNKVQTLLKDGLTLSDITLKSVCIKEGRGSYPGVVIVEIDNFDNKSKIMKNKRKLRANRAYENVYINNDQPAESRNIQASIRTVLKELAITETFLRKNEKLNIPGFTFFGNNRKTINRNANRGSGGVGVLVKDEIYNSYTFETLDSEVDGILWIKMRSKTDFLSLCIAICYLPPAESGRALDHHVFFQTLLEQVYTYQNMGRIVICGDFNSRVGRNLDYIEGVDNIKPRSVVDFTENHQGDAFINFLSDANFAMLNGRFGDNDFTYISPTGRSVVDYVCVPYEDMECILDFKIMPMSNIINELNVMPDRIPDHSLMYCDILLPKAVSKASYGDRNTTGLKRKFKVSALPNDLNFLTMRR</sequence>
<evidence type="ECO:0000259" key="2">
    <source>
        <dbReference type="Pfam" id="PF03372"/>
    </source>
</evidence>
<dbReference type="InterPro" id="IPR036691">
    <property type="entry name" value="Endo/exonu/phosph_ase_sf"/>
</dbReference>
<name>A0A8B6H421_MYTGA</name>
<dbReference type="SUPFAM" id="SSF56219">
    <property type="entry name" value="DNase I-like"/>
    <property type="match status" value="1"/>
</dbReference>
<protein>
    <recommendedName>
        <fullName evidence="2">Endonuclease/exonuclease/phosphatase domain-containing protein</fullName>
    </recommendedName>
</protein>
<accession>A0A8B6H421</accession>
<comment type="caution">
    <text evidence="3">The sequence shown here is derived from an EMBL/GenBank/DDBJ whole genome shotgun (WGS) entry which is preliminary data.</text>
</comment>
<dbReference type="Pfam" id="PF03372">
    <property type="entry name" value="Exo_endo_phos"/>
    <property type="match status" value="1"/>
</dbReference>
<evidence type="ECO:0000256" key="1">
    <source>
        <dbReference type="SAM" id="Coils"/>
    </source>
</evidence>
<evidence type="ECO:0000313" key="4">
    <source>
        <dbReference type="Proteomes" id="UP000596742"/>
    </source>
</evidence>
<dbReference type="AlphaFoldDB" id="A0A8B6H421"/>
<reference evidence="3" key="1">
    <citation type="submission" date="2018-11" db="EMBL/GenBank/DDBJ databases">
        <authorList>
            <person name="Alioto T."/>
            <person name="Alioto T."/>
        </authorList>
    </citation>
    <scope>NUCLEOTIDE SEQUENCE</scope>
</reference>
<keyword evidence="1" id="KW-0175">Coiled coil</keyword>
<feature type="domain" description="Endonuclease/exonuclease/phosphatase" evidence="2">
    <location>
        <begin position="297"/>
        <end position="490"/>
    </location>
</feature>